<name>A0A564YW91_HYMDI</name>
<feature type="region of interest" description="Disordered" evidence="1">
    <location>
        <begin position="424"/>
        <end position="470"/>
    </location>
</feature>
<sequence length="662" mass="73107">MQQNPHENTPPSSPKMRTGGEGEKITSCTVVIPPPTTTTLPHTFDTKGISDFESLPASSSLDRRRLDEKKITTITARTTASGSRPEDEEEDSDVDKLLMESPTATGNNGHRQRVTSSLRFGTNRSGYSDSGIFDTSSPGSTATHSLARSTTSSKKRPSVRPVVRDMYSEYTTSTPLPERAVKRARTVLSTASISLKPAADASSSTDDFYYPLDASVLLPTQRATPLIVHRANISTPSLIPYPTTEMYTQSAGNDQGTQTTTTTETPESKPPKAKRKSVTKRFTLFQSAKTSTQQRQQPLVAHKTLSAPNDQLRYEHTTELSTCGAQVPKGIILVKSTAAVAAPSLSNFAAKAAATLMDEKPDATGERVLQTESELPKSARVTPPEGLEASSDRKSLESPHSGDESADSLEASWYQPHLRHSVKAKRFHKRVRRKLKHDEEPDETERAERDKVANEHDQRNEEIKAPVRHDQQKGDVIVDIQEAKVTGQLKKPQMEHNQTYTPKELTETDVIAIQERELSIQQYEIHIKKRPSQKAQEDMADQDINTEGKIHTKSIKMPKIKTSKQKLKAKEEWQGVEIEENVTVPILHKEDQKGVEATIIPTVALKRKSVQMEAKEAAFRIPSVSGELPEVVAKADISPLEVEMSVPKPGIEVEMPKGEVDV</sequence>
<gene>
    <name evidence="2" type="ORF">WMSIL1_LOCUS10119</name>
</gene>
<evidence type="ECO:0000313" key="2">
    <source>
        <dbReference type="EMBL" id="VUZ51436.1"/>
    </source>
</evidence>
<feature type="region of interest" description="Disordered" evidence="1">
    <location>
        <begin position="247"/>
        <end position="278"/>
    </location>
</feature>
<feature type="compositionally biased region" description="Polar residues" evidence="1">
    <location>
        <begin position="102"/>
        <end position="152"/>
    </location>
</feature>
<feature type="compositionally biased region" description="Polar residues" evidence="1">
    <location>
        <begin position="1"/>
        <end position="10"/>
    </location>
</feature>
<evidence type="ECO:0000256" key="1">
    <source>
        <dbReference type="SAM" id="MobiDB-lite"/>
    </source>
</evidence>
<feature type="compositionally biased region" description="Polar residues" evidence="1">
    <location>
        <begin position="247"/>
        <end position="256"/>
    </location>
</feature>
<feature type="compositionally biased region" description="Basic and acidic residues" evidence="1">
    <location>
        <begin position="61"/>
        <end position="71"/>
    </location>
</feature>
<feature type="compositionally biased region" description="Low complexity" evidence="1">
    <location>
        <begin position="72"/>
        <end position="83"/>
    </location>
</feature>
<keyword evidence="3" id="KW-1185">Reference proteome</keyword>
<evidence type="ECO:0000313" key="3">
    <source>
        <dbReference type="Proteomes" id="UP000321570"/>
    </source>
</evidence>
<organism evidence="2 3">
    <name type="scientific">Hymenolepis diminuta</name>
    <name type="common">Rat tapeworm</name>
    <dbReference type="NCBI Taxonomy" id="6216"/>
    <lineage>
        <taxon>Eukaryota</taxon>
        <taxon>Metazoa</taxon>
        <taxon>Spiralia</taxon>
        <taxon>Lophotrochozoa</taxon>
        <taxon>Platyhelminthes</taxon>
        <taxon>Cestoda</taxon>
        <taxon>Eucestoda</taxon>
        <taxon>Cyclophyllidea</taxon>
        <taxon>Hymenolepididae</taxon>
        <taxon>Hymenolepis</taxon>
    </lineage>
</organism>
<feature type="region of interest" description="Disordered" evidence="1">
    <location>
        <begin position="361"/>
        <end position="412"/>
    </location>
</feature>
<proteinExistence type="predicted"/>
<accession>A0A564YW91</accession>
<feature type="compositionally biased region" description="Low complexity" evidence="1">
    <location>
        <begin position="26"/>
        <end position="43"/>
    </location>
</feature>
<feature type="compositionally biased region" description="Basic and acidic residues" evidence="1">
    <location>
        <begin position="436"/>
        <end position="470"/>
    </location>
</feature>
<dbReference type="Proteomes" id="UP000321570">
    <property type="component" value="Unassembled WGS sequence"/>
</dbReference>
<feature type="non-terminal residue" evidence="2">
    <location>
        <position position="662"/>
    </location>
</feature>
<dbReference type="AlphaFoldDB" id="A0A564YW91"/>
<feature type="region of interest" description="Disordered" evidence="1">
    <location>
        <begin position="1"/>
        <end position="165"/>
    </location>
</feature>
<reference evidence="2 3" key="1">
    <citation type="submission" date="2019-07" db="EMBL/GenBank/DDBJ databases">
        <authorList>
            <person name="Jastrzebski P J."/>
            <person name="Paukszto L."/>
            <person name="Jastrzebski P J."/>
        </authorList>
    </citation>
    <scope>NUCLEOTIDE SEQUENCE [LARGE SCALE GENOMIC DNA]</scope>
    <source>
        <strain evidence="2 3">WMS-il1</strain>
    </source>
</reference>
<feature type="compositionally biased region" description="Basic residues" evidence="1">
    <location>
        <begin position="424"/>
        <end position="435"/>
    </location>
</feature>
<feature type="compositionally biased region" description="Basic and acidic residues" evidence="1">
    <location>
        <begin position="390"/>
        <end position="403"/>
    </location>
</feature>
<protein>
    <submittedName>
        <fullName evidence="2">Uncharacterized protein</fullName>
    </submittedName>
</protein>
<dbReference type="EMBL" id="CABIJS010000443">
    <property type="protein sequence ID" value="VUZ51436.1"/>
    <property type="molecule type" value="Genomic_DNA"/>
</dbReference>